<dbReference type="Proteomes" id="UP000002743">
    <property type="component" value="Chromosome"/>
</dbReference>
<reference evidence="2 3" key="2">
    <citation type="journal article" date="2011" name="J. Bacteriol.">
        <title>Genomes of three methylotrophs from a single niche uncover genetic and metabolic divergence of Methylophilaceae.</title>
        <authorList>
            <person name="Lapidus A."/>
            <person name="Clum A."/>
            <person name="Labutti K."/>
            <person name="Kaluzhnaya M.G."/>
            <person name="Lim S."/>
            <person name="Beck D.A."/>
            <person name="Glavina Del Rio T."/>
            <person name="Nolan M."/>
            <person name="Mavromatis K."/>
            <person name="Huntemann M."/>
            <person name="Lucas S."/>
            <person name="Lidstrom M.E."/>
            <person name="Ivanova N."/>
            <person name="Chistoserdova L."/>
        </authorList>
    </citation>
    <scope>NUCLEOTIDE SEQUENCE [LARGE SCALE GENOMIC DNA]</scope>
    <source>
        <strain evidence="2 3">SIP3-4</strain>
    </source>
</reference>
<dbReference type="HOGENOM" id="CLU_2023992_0_0_4"/>
<accession>C6XE98</accession>
<dbReference type="RefSeq" id="WP_015830288.1">
    <property type="nucleotide sequence ID" value="NC_012969.1"/>
</dbReference>
<dbReference type="EMBL" id="CP001674">
    <property type="protein sequence ID" value="ACT50873.1"/>
    <property type="molecule type" value="Genomic_DNA"/>
</dbReference>
<protein>
    <recommendedName>
        <fullName evidence="1">Rap1a immunity protein domain-containing protein</fullName>
    </recommendedName>
</protein>
<proteinExistence type="predicted"/>
<dbReference type="Gene3D" id="1.10.890.40">
    <property type="match status" value="1"/>
</dbReference>
<keyword evidence="3" id="KW-1185">Reference proteome</keyword>
<dbReference type="InterPro" id="IPR041238">
    <property type="entry name" value="Rap1a"/>
</dbReference>
<reference evidence="3" key="1">
    <citation type="submission" date="2009-07" db="EMBL/GenBank/DDBJ databases">
        <title>Complete sequence of chromosome of Methylovorus sp. SIP3-4.</title>
        <authorList>
            <person name="Lucas S."/>
            <person name="Copeland A."/>
            <person name="Lapidus A."/>
            <person name="Glavina del Rio T."/>
            <person name="Tice H."/>
            <person name="Bruce D."/>
            <person name="Goodwin L."/>
            <person name="Pitluck S."/>
            <person name="Clum A."/>
            <person name="Larimer F."/>
            <person name="Land M."/>
            <person name="Hauser L."/>
            <person name="Kyrpides N."/>
            <person name="Mikhailova N."/>
            <person name="Kayluzhnaya M."/>
            <person name="Chistoserdova L."/>
        </authorList>
    </citation>
    <scope>NUCLEOTIDE SEQUENCE [LARGE SCALE GENOMIC DNA]</scope>
    <source>
        <strain evidence="3">SIP3-4</strain>
    </source>
</reference>
<dbReference type="Pfam" id="PF18602">
    <property type="entry name" value="Rap1a"/>
    <property type="match status" value="1"/>
</dbReference>
<name>C6XE98_METGS</name>
<dbReference type="KEGG" id="mei:Msip34_1628"/>
<dbReference type="AlphaFoldDB" id="C6XE98"/>
<dbReference type="STRING" id="582744.Msip34_1628"/>
<evidence type="ECO:0000259" key="1">
    <source>
        <dbReference type="Pfam" id="PF18602"/>
    </source>
</evidence>
<feature type="domain" description="Rap1a immunity protein" evidence="1">
    <location>
        <begin position="38"/>
        <end position="121"/>
    </location>
</feature>
<evidence type="ECO:0000313" key="3">
    <source>
        <dbReference type="Proteomes" id="UP000002743"/>
    </source>
</evidence>
<gene>
    <name evidence="2" type="ordered locus">Msip34_1628</name>
</gene>
<sequence>MLSIGEGCDVVRVLVLLVLLSICKFGFAEDKPVFTYLTGTQLNNECIKVKSALCDGYVMAVVDTYSDMQEVYNQTAICLRPRVTNTQLTAIVSKYLLANPEEWHFRASGIVLKALSNAFPCN</sequence>
<organism evidence="2 3">
    <name type="scientific">Methylovorus glucosotrophus (strain SIP3-4)</name>
    <dbReference type="NCBI Taxonomy" id="582744"/>
    <lineage>
        <taxon>Bacteria</taxon>
        <taxon>Pseudomonadati</taxon>
        <taxon>Pseudomonadota</taxon>
        <taxon>Betaproteobacteria</taxon>
        <taxon>Nitrosomonadales</taxon>
        <taxon>Methylophilaceae</taxon>
        <taxon>Methylovorus</taxon>
    </lineage>
</organism>
<evidence type="ECO:0000313" key="2">
    <source>
        <dbReference type="EMBL" id="ACT50873.1"/>
    </source>
</evidence>